<keyword evidence="3" id="KW-1185">Reference proteome</keyword>
<reference evidence="2" key="1">
    <citation type="journal article" date="2023" name="Plant J.">
        <title>Genome sequences and population genomics provide insights into the demographic history, inbreeding, and mutation load of two 'living fossil' tree species of Dipteronia.</title>
        <authorList>
            <person name="Feng Y."/>
            <person name="Comes H.P."/>
            <person name="Chen J."/>
            <person name="Zhu S."/>
            <person name="Lu R."/>
            <person name="Zhang X."/>
            <person name="Li P."/>
            <person name="Qiu J."/>
            <person name="Olsen K.M."/>
            <person name="Qiu Y."/>
        </authorList>
    </citation>
    <scope>NUCLEOTIDE SEQUENCE</scope>
    <source>
        <strain evidence="2">KIB01</strain>
    </source>
</reference>
<proteinExistence type="inferred from homology"/>
<dbReference type="GO" id="GO:0000162">
    <property type="term" value="P:L-tryptophan biosynthetic process"/>
    <property type="evidence" value="ECO:0007669"/>
    <property type="project" value="TreeGrafter"/>
</dbReference>
<sequence>MASSMEGLISPMRTCGLRSTSISKLTKMFASSSFNVPSPPLSKTWRPSIRCAVCFRPCIDIHKYVFNNGQIVLERLKALVRVVGKQRLVLDLSCRKKDSKYAIVTDRWQKFSDVFLMRGY</sequence>
<dbReference type="Proteomes" id="UP001280121">
    <property type="component" value="Unassembled WGS sequence"/>
</dbReference>
<evidence type="ECO:0000313" key="3">
    <source>
        <dbReference type="Proteomes" id="UP001280121"/>
    </source>
</evidence>
<dbReference type="GO" id="GO:0003949">
    <property type="term" value="F:1-(5-phosphoribosyl)-5-[(5-phosphoribosylamino)methylideneamino]imidazole-4-carboxamide isomerase activity"/>
    <property type="evidence" value="ECO:0007669"/>
    <property type="project" value="InterPro"/>
</dbReference>
<organism evidence="2 3">
    <name type="scientific">Dipteronia dyeriana</name>
    <dbReference type="NCBI Taxonomy" id="168575"/>
    <lineage>
        <taxon>Eukaryota</taxon>
        <taxon>Viridiplantae</taxon>
        <taxon>Streptophyta</taxon>
        <taxon>Embryophyta</taxon>
        <taxon>Tracheophyta</taxon>
        <taxon>Spermatophyta</taxon>
        <taxon>Magnoliopsida</taxon>
        <taxon>eudicotyledons</taxon>
        <taxon>Gunneridae</taxon>
        <taxon>Pentapetalae</taxon>
        <taxon>rosids</taxon>
        <taxon>malvids</taxon>
        <taxon>Sapindales</taxon>
        <taxon>Sapindaceae</taxon>
        <taxon>Hippocastanoideae</taxon>
        <taxon>Acereae</taxon>
        <taxon>Dipteronia</taxon>
    </lineage>
</organism>
<evidence type="ECO:0000313" key="2">
    <source>
        <dbReference type="EMBL" id="KAK2655277.1"/>
    </source>
</evidence>
<dbReference type="PANTHER" id="PTHR43090:SF2">
    <property type="entry name" value="1-(5-PHOSPHORIBOSYL)-5-[(5-PHOSPHORIBOSYLAMINO)METHYLIDENEAMINO] IMIDAZOLE-4-CARBOXAMIDE ISOMERASE"/>
    <property type="match status" value="1"/>
</dbReference>
<dbReference type="AlphaFoldDB" id="A0AAD9X9M3"/>
<dbReference type="PANTHER" id="PTHR43090">
    <property type="entry name" value="1-(5-PHOSPHORIBOSYL)-5-[(5-PHOSPHORIBOSYLAMINO)METHYLIDENEAMINO] IMIDAZOLE-4-CARBOXAMIDE ISOMERASE"/>
    <property type="match status" value="1"/>
</dbReference>
<dbReference type="GO" id="GO:0000105">
    <property type="term" value="P:L-histidine biosynthetic process"/>
    <property type="evidence" value="ECO:0007669"/>
    <property type="project" value="InterPro"/>
</dbReference>
<dbReference type="Gene3D" id="3.20.20.70">
    <property type="entry name" value="Aldolase class I"/>
    <property type="match status" value="1"/>
</dbReference>
<name>A0AAD9X9M3_9ROSI</name>
<evidence type="ECO:0000256" key="1">
    <source>
        <dbReference type="ARBA" id="ARBA00009667"/>
    </source>
</evidence>
<comment type="similarity">
    <text evidence="1">Belongs to the HisA/HisF family.</text>
</comment>
<dbReference type="InterPro" id="IPR013785">
    <property type="entry name" value="Aldolase_TIM"/>
</dbReference>
<gene>
    <name evidence="2" type="ORF">Ddye_008329</name>
</gene>
<dbReference type="InterPro" id="IPR044524">
    <property type="entry name" value="Isoase_HisA-like"/>
</dbReference>
<comment type="caution">
    <text evidence="2">The sequence shown here is derived from an EMBL/GenBank/DDBJ whole genome shotgun (WGS) entry which is preliminary data.</text>
</comment>
<dbReference type="GO" id="GO:0005737">
    <property type="term" value="C:cytoplasm"/>
    <property type="evidence" value="ECO:0007669"/>
    <property type="project" value="TreeGrafter"/>
</dbReference>
<protein>
    <submittedName>
        <fullName evidence="2">Uncharacterized protein</fullName>
    </submittedName>
</protein>
<dbReference type="EMBL" id="JANJYI010000003">
    <property type="protein sequence ID" value="KAK2655277.1"/>
    <property type="molecule type" value="Genomic_DNA"/>
</dbReference>
<accession>A0AAD9X9M3</accession>